<dbReference type="InterPro" id="IPR010662">
    <property type="entry name" value="RBBP9/YdeN"/>
</dbReference>
<evidence type="ECO:0008006" key="3">
    <source>
        <dbReference type="Google" id="ProtNLM"/>
    </source>
</evidence>
<dbReference type="OrthoDB" id="9804993at2"/>
<keyword evidence="2" id="KW-1185">Reference proteome</keyword>
<dbReference type="STRING" id="504832.OCA5_c25260"/>
<gene>
    <name evidence="1" type="ordered locus">OCA5_c25260</name>
</gene>
<organism evidence="1 2">
    <name type="scientific">Afipia carboxidovorans (strain ATCC 49405 / DSM 1227 / KCTC 32145 / OM5)</name>
    <name type="common">Oligotropha carboxidovorans</name>
    <dbReference type="NCBI Taxonomy" id="504832"/>
    <lineage>
        <taxon>Bacteria</taxon>
        <taxon>Pseudomonadati</taxon>
        <taxon>Pseudomonadota</taxon>
        <taxon>Alphaproteobacteria</taxon>
        <taxon>Hyphomicrobiales</taxon>
        <taxon>Nitrobacteraceae</taxon>
        <taxon>Afipia</taxon>
    </lineage>
</organism>
<reference evidence="1 2" key="1">
    <citation type="journal article" date="2011" name="J. Bacteriol.">
        <title>Complete genome sequences of the chemolithoautotrophic Oligotropha carboxidovorans strains OM4 and OM5.</title>
        <authorList>
            <person name="Volland S."/>
            <person name="Rachinger M."/>
            <person name="Strittmatter A."/>
            <person name="Daniel R."/>
            <person name="Gottschalk G."/>
            <person name="Meyer O."/>
        </authorList>
    </citation>
    <scope>NUCLEOTIDE SEQUENCE [LARGE SCALE GENOMIC DNA]</scope>
    <source>
        <strain evidence="2">ATCC 49405 / DSM 1227 / KCTC 32145 / OM5</strain>
    </source>
</reference>
<evidence type="ECO:0000313" key="1">
    <source>
        <dbReference type="EMBL" id="AEI07221.1"/>
    </source>
</evidence>
<dbReference type="KEGG" id="ocg:OCA5_c25260"/>
<dbReference type="Gene3D" id="3.40.50.1820">
    <property type="entry name" value="alpha/beta hydrolase"/>
    <property type="match status" value="1"/>
</dbReference>
<dbReference type="GO" id="GO:0016787">
    <property type="term" value="F:hydrolase activity"/>
    <property type="evidence" value="ECO:0007669"/>
    <property type="project" value="InterPro"/>
</dbReference>
<evidence type="ECO:0000313" key="2">
    <source>
        <dbReference type="Proteomes" id="UP000007730"/>
    </source>
</evidence>
<dbReference type="InterPro" id="IPR029058">
    <property type="entry name" value="AB_hydrolase_fold"/>
</dbReference>
<dbReference type="AlphaFoldDB" id="F8BSH8"/>
<dbReference type="Pfam" id="PF06821">
    <property type="entry name" value="Ser_hydrolase"/>
    <property type="match status" value="1"/>
</dbReference>
<proteinExistence type="predicted"/>
<dbReference type="eggNOG" id="COG3545">
    <property type="taxonomic scope" value="Bacteria"/>
</dbReference>
<dbReference type="Proteomes" id="UP000007730">
    <property type="component" value="Chromosome"/>
</dbReference>
<dbReference type="SUPFAM" id="SSF53474">
    <property type="entry name" value="alpha/beta-Hydrolases"/>
    <property type="match status" value="1"/>
</dbReference>
<dbReference type="PATRIC" id="fig|504832.7.peg.2666"/>
<dbReference type="HOGENOM" id="CLU_088863_2_2_5"/>
<sequence>MIPSCDAFDFLLLPGLGNSGVDHWQSHWSMAFPNASRVLQDDWDTPQLPDWLARLDNAVAQGKRPAILIAHSLGVALAVHWLASREPGRVKAAFLVAPSDVESTDHTPDTIRNFAPLPRTRLPVPTITVASSDDPFVTLERACTFASDWGSAFHDAGALGHLNGVSRLGLWPQGLVLLGRLLNRVSTTSD</sequence>
<name>F8BSH8_AFIC5</name>
<dbReference type="EMBL" id="CP002826">
    <property type="protein sequence ID" value="AEI07221.1"/>
    <property type="molecule type" value="Genomic_DNA"/>
</dbReference>
<accession>F8BSH8</accession>
<dbReference type="RefSeq" id="WP_013913245.1">
    <property type="nucleotide sequence ID" value="NC_011386.1"/>
</dbReference>
<protein>
    <recommendedName>
        <fullName evidence="3">Alpha/beta hydrolase</fullName>
    </recommendedName>
</protein>